<organism evidence="1 2">
    <name type="scientific">Dermacentor silvarum</name>
    <name type="common">Tick</name>
    <dbReference type="NCBI Taxonomy" id="543639"/>
    <lineage>
        <taxon>Eukaryota</taxon>
        <taxon>Metazoa</taxon>
        <taxon>Ecdysozoa</taxon>
        <taxon>Arthropoda</taxon>
        <taxon>Chelicerata</taxon>
        <taxon>Arachnida</taxon>
        <taxon>Acari</taxon>
        <taxon>Parasitiformes</taxon>
        <taxon>Ixodida</taxon>
        <taxon>Ixodoidea</taxon>
        <taxon>Ixodidae</taxon>
        <taxon>Rhipicephalinae</taxon>
        <taxon>Dermacentor</taxon>
    </lineage>
</organism>
<reference evidence="1" key="1">
    <citation type="submission" date="2020-05" db="EMBL/GenBank/DDBJ databases">
        <title>Large-scale comparative analyses of tick genomes elucidate their genetic diversity and vector capacities.</title>
        <authorList>
            <person name="Jia N."/>
            <person name="Wang J."/>
            <person name="Shi W."/>
            <person name="Du L."/>
            <person name="Sun Y."/>
            <person name="Zhan W."/>
            <person name="Jiang J."/>
            <person name="Wang Q."/>
            <person name="Zhang B."/>
            <person name="Ji P."/>
            <person name="Sakyi L.B."/>
            <person name="Cui X."/>
            <person name="Yuan T."/>
            <person name="Jiang B."/>
            <person name="Yang W."/>
            <person name="Lam T.T.-Y."/>
            <person name="Chang Q."/>
            <person name="Ding S."/>
            <person name="Wang X."/>
            <person name="Zhu J."/>
            <person name="Ruan X."/>
            <person name="Zhao L."/>
            <person name="Wei J."/>
            <person name="Que T."/>
            <person name="Du C."/>
            <person name="Cheng J."/>
            <person name="Dai P."/>
            <person name="Han X."/>
            <person name="Huang E."/>
            <person name="Gao Y."/>
            <person name="Liu J."/>
            <person name="Shao H."/>
            <person name="Ye R."/>
            <person name="Li L."/>
            <person name="Wei W."/>
            <person name="Wang X."/>
            <person name="Wang C."/>
            <person name="Yang T."/>
            <person name="Huo Q."/>
            <person name="Li W."/>
            <person name="Guo W."/>
            <person name="Chen H."/>
            <person name="Zhou L."/>
            <person name="Ni X."/>
            <person name="Tian J."/>
            <person name="Zhou Y."/>
            <person name="Sheng Y."/>
            <person name="Liu T."/>
            <person name="Pan Y."/>
            <person name="Xia L."/>
            <person name="Li J."/>
            <person name="Zhao F."/>
            <person name="Cao W."/>
        </authorList>
    </citation>
    <scope>NUCLEOTIDE SEQUENCE</scope>
    <source>
        <strain evidence="1">Dsil-2018</strain>
    </source>
</reference>
<proteinExistence type="predicted"/>
<evidence type="ECO:0000313" key="2">
    <source>
        <dbReference type="Proteomes" id="UP000821865"/>
    </source>
</evidence>
<keyword evidence="2" id="KW-1185">Reference proteome</keyword>
<evidence type="ECO:0000313" key="1">
    <source>
        <dbReference type="EMBL" id="KAH7941664.1"/>
    </source>
</evidence>
<name>A0ACB8CG29_DERSI</name>
<protein>
    <submittedName>
        <fullName evidence="1">Uncharacterized protein</fullName>
    </submittedName>
</protein>
<dbReference type="Proteomes" id="UP000821865">
    <property type="component" value="Chromosome 7"/>
</dbReference>
<sequence>MNVDWIPAVFLLSLGYVSGSSPSDMSHPVKVSSGNGTCDFYGVDAESMVNVVLNRLPVEHTVPDEESHEIIPGVTVGKFAVYSGLSNLRPFGPVLAYCRGDSRFLHVVLDVTRGNIRVTLPWHTCEDARGAVGAFARGKFAVTFQVVNGTGSDGFNLVLHSGPSPLYVDSVYAFLEGAGPSVDTAFKVLGIMFSGMVKETWLHYLTPVLQEVFKNATTL</sequence>
<accession>A0ACB8CG29</accession>
<dbReference type="EMBL" id="CM023476">
    <property type="protein sequence ID" value="KAH7941664.1"/>
    <property type="molecule type" value="Genomic_DNA"/>
</dbReference>
<comment type="caution">
    <text evidence="1">The sequence shown here is derived from an EMBL/GenBank/DDBJ whole genome shotgun (WGS) entry which is preliminary data.</text>
</comment>
<gene>
    <name evidence="1" type="ORF">HPB49_015866</name>
</gene>